<name>A0ABR7QBR7_9FLAO</name>
<dbReference type="SMART" id="SM00448">
    <property type="entry name" value="REC"/>
    <property type="match status" value="1"/>
</dbReference>
<dbReference type="PROSITE" id="PS50110">
    <property type="entry name" value="RESPONSE_REGULATORY"/>
    <property type="match status" value="1"/>
</dbReference>
<dbReference type="RefSeq" id="WP_187563019.1">
    <property type="nucleotide sequence ID" value="NZ_JACGWS010000009.1"/>
</dbReference>
<feature type="domain" description="Response regulatory" evidence="2">
    <location>
        <begin position="4"/>
        <end position="135"/>
    </location>
</feature>
<organism evidence="3 4">
    <name type="scientific">Kordia aestuariivivens</name>
    <dbReference type="NCBI Taxonomy" id="2759037"/>
    <lineage>
        <taxon>Bacteria</taxon>
        <taxon>Pseudomonadati</taxon>
        <taxon>Bacteroidota</taxon>
        <taxon>Flavobacteriia</taxon>
        <taxon>Flavobacteriales</taxon>
        <taxon>Flavobacteriaceae</taxon>
        <taxon>Kordia</taxon>
    </lineage>
</organism>
<feature type="modified residue" description="4-aspartylphosphate" evidence="1">
    <location>
        <position position="62"/>
    </location>
</feature>
<dbReference type="Gene3D" id="3.40.50.2300">
    <property type="match status" value="1"/>
</dbReference>
<gene>
    <name evidence="3" type="ORF">H2O64_14965</name>
</gene>
<comment type="caution">
    <text evidence="3">The sequence shown here is derived from an EMBL/GenBank/DDBJ whole genome shotgun (WGS) entry which is preliminary data.</text>
</comment>
<proteinExistence type="predicted"/>
<dbReference type="Pfam" id="PF00072">
    <property type="entry name" value="Response_reg"/>
    <property type="match status" value="1"/>
</dbReference>
<evidence type="ECO:0000259" key="2">
    <source>
        <dbReference type="PROSITE" id="PS50110"/>
    </source>
</evidence>
<evidence type="ECO:0000313" key="3">
    <source>
        <dbReference type="EMBL" id="MBC8755977.1"/>
    </source>
</evidence>
<sequence>MFKKILVVEDMEIANYGIIKTLTDKQIIIEEDIYQTQSCDKALLLFKKAIQEKNPFDLVITDLSFEKNYKDEKIISGIELIKELRKIEPNTKIIVYSIEDIPLKINTLFEKQKINGYIVKDGYDAKELIAAIKEIYQGNKYRSTQLLKSMNKKNSIQLDDYHQLLIDKLVEGYTQKEIREYFVKHNIKPYSKSIIEKRLEKLKLDFEAKSIPHLVAILKDFGLI</sequence>
<dbReference type="PANTHER" id="PTHR45566">
    <property type="entry name" value="HTH-TYPE TRANSCRIPTIONAL REGULATOR YHJB-RELATED"/>
    <property type="match status" value="1"/>
</dbReference>
<protein>
    <submittedName>
        <fullName evidence="3">Response regulator transcription factor</fullName>
    </submittedName>
</protein>
<keyword evidence="4" id="KW-1185">Reference proteome</keyword>
<dbReference type="InterPro" id="IPR011006">
    <property type="entry name" value="CheY-like_superfamily"/>
</dbReference>
<dbReference type="SUPFAM" id="SSF52172">
    <property type="entry name" value="CheY-like"/>
    <property type="match status" value="1"/>
</dbReference>
<evidence type="ECO:0000313" key="4">
    <source>
        <dbReference type="Proteomes" id="UP000619238"/>
    </source>
</evidence>
<dbReference type="InterPro" id="IPR051015">
    <property type="entry name" value="EvgA-like"/>
</dbReference>
<evidence type="ECO:0000256" key="1">
    <source>
        <dbReference type="PROSITE-ProRule" id="PRU00169"/>
    </source>
</evidence>
<dbReference type="Proteomes" id="UP000619238">
    <property type="component" value="Unassembled WGS sequence"/>
</dbReference>
<dbReference type="EMBL" id="JACGWS010000009">
    <property type="protein sequence ID" value="MBC8755977.1"/>
    <property type="molecule type" value="Genomic_DNA"/>
</dbReference>
<keyword evidence="1" id="KW-0597">Phosphoprotein</keyword>
<dbReference type="InterPro" id="IPR001789">
    <property type="entry name" value="Sig_transdc_resp-reg_receiver"/>
</dbReference>
<accession>A0ABR7QBR7</accession>
<reference evidence="3 4" key="1">
    <citation type="submission" date="2020-07" db="EMBL/GenBank/DDBJ databases">
        <title>Description of Kordia aestuariivivens sp. nov., isolated from a tidal flat.</title>
        <authorList>
            <person name="Park S."/>
            <person name="Yoon J.-H."/>
        </authorList>
    </citation>
    <scope>NUCLEOTIDE SEQUENCE [LARGE SCALE GENOMIC DNA]</scope>
    <source>
        <strain evidence="3 4">YSTF-M3</strain>
    </source>
</reference>
<dbReference type="PANTHER" id="PTHR45566:SF1">
    <property type="entry name" value="HTH-TYPE TRANSCRIPTIONAL REGULATOR YHJB-RELATED"/>
    <property type="match status" value="1"/>
</dbReference>